<keyword evidence="8 9" id="KW-0472">Membrane</keyword>
<keyword evidence="7 9" id="KW-1133">Transmembrane helix</keyword>
<evidence type="ECO:0000256" key="6">
    <source>
        <dbReference type="ARBA" id="ARBA00022692"/>
    </source>
</evidence>
<evidence type="ECO:0000313" key="12">
    <source>
        <dbReference type="Proteomes" id="UP001500837"/>
    </source>
</evidence>
<dbReference type="Proteomes" id="UP001500837">
    <property type="component" value="Unassembled WGS sequence"/>
</dbReference>
<dbReference type="Pfam" id="PF00528">
    <property type="entry name" value="BPD_transp_1"/>
    <property type="match status" value="1"/>
</dbReference>
<evidence type="ECO:0000256" key="2">
    <source>
        <dbReference type="ARBA" id="ARBA00009306"/>
    </source>
</evidence>
<feature type="transmembrane region" description="Helical" evidence="9">
    <location>
        <begin position="62"/>
        <end position="85"/>
    </location>
</feature>
<comment type="similarity">
    <text evidence="2 9">Belongs to the binding-protein-dependent transport system permease family.</text>
</comment>
<name>A0AAV3SA40_9EURY</name>
<dbReference type="InterPro" id="IPR035906">
    <property type="entry name" value="MetI-like_sf"/>
</dbReference>
<dbReference type="SUPFAM" id="SSF161098">
    <property type="entry name" value="MetI-like"/>
    <property type="match status" value="1"/>
</dbReference>
<proteinExistence type="inferred from homology"/>
<dbReference type="PANTHER" id="PTHR30183:SF3">
    <property type="entry name" value="MOLYBDENUM TRANSPORT SYSTEM PERMEASE PROTEIN MODB"/>
    <property type="match status" value="1"/>
</dbReference>
<feature type="transmembrane region" description="Helical" evidence="9">
    <location>
        <begin position="15"/>
        <end position="33"/>
    </location>
</feature>
<feature type="transmembrane region" description="Helical" evidence="9">
    <location>
        <begin position="105"/>
        <end position="129"/>
    </location>
</feature>
<dbReference type="Gene3D" id="1.10.3720.10">
    <property type="entry name" value="MetI-like"/>
    <property type="match status" value="1"/>
</dbReference>
<protein>
    <recommendedName>
        <fullName evidence="10">ABC transmembrane type-1 domain-containing protein</fullName>
    </recommendedName>
</protein>
<feature type="transmembrane region" description="Helical" evidence="9">
    <location>
        <begin position="141"/>
        <end position="162"/>
    </location>
</feature>
<dbReference type="EMBL" id="BAAABL010000087">
    <property type="protein sequence ID" value="GAA0312282.1"/>
    <property type="molecule type" value="Genomic_DNA"/>
</dbReference>
<dbReference type="RefSeq" id="WP_211312811.1">
    <property type="nucleotide sequence ID" value="NZ_BAAABL010000087.1"/>
</dbReference>
<evidence type="ECO:0000256" key="7">
    <source>
        <dbReference type="ARBA" id="ARBA00022989"/>
    </source>
</evidence>
<comment type="caution">
    <text evidence="11">The sequence shown here is derived from an EMBL/GenBank/DDBJ whole genome shotgun (WGS) entry which is preliminary data.</text>
</comment>
<dbReference type="InterPro" id="IPR000515">
    <property type="entry name" value="MetI-like"/>
</dbReference>
<organism evidence="11 12">
    <name type="scientific">Halarchaeum salinum</name>
    <dbReference type="NCBI Taxonomy" id="489912"/>
    <lineage>
        <taxon>Archaea</taxon>
        <taxon>Methanobacteriati</taxon>
        <taxon>Methanobacteriota</taxon>
        <taxon>Stenosarchaea group</taxon>
        <taxon>Halobacteria</taxon>
        <taxon>Halobacteriales</taxon>
        <taxon>Halobacteriaceae</taxon>
    </lineage>
</organism>
<evidence type="ECO:0000256" key="9">
    <source>
        <dbReference type="RuleBase" id="RU363032"/>
    </source>
</evidence>
<evidence type="ECO:0000256" key="5">
    <source>
        <dbReference type="ARBA" id="ARBA00022505"/>
    </source>
</evidence>
<evidence type="ECO:0000256" key="4">
    <source>
        <dbReference type="ARBA" id="ARBA00022475"/>
    </source>
</evidence>
<keyword evidence="6 9" id="KW-0812">Transmembrane</keyword>
<keyword evidence="5" id="KW-0500">Molybdenum</keyword>
<evidence type="ECO:0000256" key="3">
    <source>
        <dbReference type="ARBA" id="ARBA00022448"/>
    </source>
</evidence>
<feature type="domain" description="ABC transmembrane type-1" evidence="10">
    <location>
        <begin position="104"/>
        <end position="308"/>
    </location>
</feature>
<evidence type="ECO:0000259" key="10">
    <source>
        <dbReference type="PROSITE" id="PS50928"/>
    </source>
</evidence>
<keyword evidence="3 9" id="KW-0813">Transport</keyword>
<keyword evidence="12" id="KW-1185">Reference proteome</keyword>
<dbReference type="CDD" id="cd06261">
    <property type="entry name" value="TM_PBP2"/>
    <property type="match status" value="1"/>
</dbReference>
<dbReference type="PROSITE" id="PS50928">
    <property type="entry name" value="ABC_TM1"/>
    <property type="match status" value="1"/>
</dbReference>
<dbReference type="GO" id="GO:0055085">
    <property type="term" value="P:transmembrane transport"/>
    <property type="evidence" value="ECO:0007669"/>
    <property type="project" value="InterPro"/>
</dbReference>
<reference evidence="11 12" key="1">
    <citation type="journal article" date="2019" name="Int. J. Syst. Evol. Microbiol.">
        <title>The Global Catalogue of Microorganisms (GCM) 10K type strain sequencing project: providing services to taxonomists for standard genome sequencing and annotation.</title>
        <authorList>
            <consortium name="The Broad Institute Genomics Platform"/>
            <consortium name="The Broad Institute Genome Sequencing Center for Infectious Disease"/>
            <person name="Wu L."/>
            <person name="Ma J."/>
        </authorList>
    </citation>
    <scope>NUCLEOTIDE SEQUENCE [LARGE SCALE GENOMIC DNA]</scope>
    <source>
        <strain evidence="11 12">JCM 16330</strain>
    </source>
</reference>
<dbReference type="AlphaFoldDB" id="A0AAV3SA40"/>
<evidence type="ECO:0000313" key="11">
    <source>
        <dbReference type="EMBL" id="GAA0312282.1"/>
    </source>
</evidence>
<accession>A0AAV3SA40</accession>
<feature type="transmembrane region" description="Helical" evidence="9">
    <location>
        <begin position="174"/>
        <end position="193"/>
    </location>
</feature>
<evidence type="ECO:0000256" key="1">
    <source>
        <dbReference type="ARBA" id="ARBA00004651"/>
    </source>
</evidence>
<dbReference type="PANTHER" id="PTHR30183">
    <property type="entry name" value="MOLYBDENUM TRANSPORT SYSTEM PERMEASE PROTEIN MODB"/>
    <property type="match status" value="1"/>
</dbReference>
<dbReference type="GO" id="GO:0005886">
    <property type="term" value="C:plasma membrane"/>
    <property type="evidence" value="ECO:0007669"/>
    <property type="project" value="UniProtKB-SubCell"/>
</dbReference>
<evidence type="ECO:0000256" key="8">
    <source>
        <dbReference type="ARBA" id="ARBA00023136"/>
    </source>
</evidence>
<feature type="transmembrane region" description="Helical" evidence="9">
    <location>
        <begin position="287"/>
        <end position="308"/>
    </location>
</feature>
<gene>
    <name evidence="11" type="ORF">GCM10009066_26930</name>
</gene>
<sequence>MLVDRDRVTSISPRALVLAVAAVQLTAFLVASALGRPTWYVAFAVASAACLGALADRGTFGIAAAILGGALLVALVYPLVTLVSFTSPGAVLAALARPDVRRTLYVSLYGPLLATLLACLLGVPLALLLRRDFPGGPVVEALIDLPLVVPHSVAGLAVLLAFGESGAFPTLPVLGAVPGLVLALTFVSAPYAVNGAREGFEAVDRDAERAARSLGASRFETFRRVTAPLAVRGVLSGAVLSWARAVSEYGAVAVVAYNVSVFYPPAGERVQAMFGSVFVVRELDVNFDAAVAVAVCLLAVCVAVFLVVRTLTRETGRWT</sequence>
<keyword evidence="4" id="KW-1003">Cell membrane</keyword>
<comment type="subcellular location">
    <subcellularLocation>
        <location evidence="1 9">Cell membrane</location>
        <topology evidence="1 9">Multi-pass membrane protein</topology>
    </subcellularLocation>
</comment>